<dbReference type="Pfam" id="PF00134">
    <property type="entry name" value="Cyclin_N"/>
    <property type="match status" value="1"/>
</dbReference>
<protein>
    <submittedName>
        <fullName evidence="6">CYCLIN domain-containing protein</fullName>
    </submittedName>
</protein>
<dbReference type="GO" id="GO:0006357">
    <property type="term" value="P:regulation of transcription by RNA polymerase II"/>
    <property type="evidence" value="ECO:0007669"/>
    <property type="project" value="InterPro"/>
</dbReference>
<evidence type="ECO:0000259" key="4">
    <source>
        <dbReference type="Pfam" id="PF16899"/>
    </source>
</evidence>
<dbReference type="Proteomes" id="UP000492821">
    <property type="component" value="Unassembled WGS sequence"/>
</dbReference>
<dbReference type="GO" id="GO:0016538">
    <property type="term" value="F:cyclin-dependent protein serine/threonine kinase regulator activity"/>
    <property type="evidence" value="ECO:0007669"/>
    <property type="project" value="InterPro"/>
</dbReference>
<dbReference type="Gene3D" id="1.10.472.10">
    <property type="entry name" value="Cyclin-like"/>
    <property type="match status" value="2"/>
</dbReference>
<accession>A0A7E4VG97</accession>
<keyword evidence="5" id="KW-1185">Reference proteome</keyword>
<organism evidence="5 6">
    <name type="scientific">Panagrellus redivivus</name>
    <name type="common">Microworm</name>
    <dbReference type="NCBI Taxonomy" id="6233"/>
    <lineage>
        <taxon>Eukaryota</taxon>
        <taxon>Metazoa</taxon>
        <taxon>Ecdysozoa</taxon>
        <taxon>Nematoda</taxon>
        <taxon>Chromadorea</taxon>
        <taxon>Rhabditida</taxon>
        <taxon>Tylenchina</taxon>
        <taxon>Panagrolaimomorpha</taxon>
        <taxon>Panagrolaimoidea</taxon>
        <taxon>Panagrolaimidae</taxon>
        <taxon>Panagrellus</taxon>
    </lineage>
</organism>
<feature type="domain" description="Cyclin C-terminal" evidence="4">
    <location>
        <begin position="163"/>
        <end position="268"/>
    </location>
</feature>
<proteinExistence type="inferred from homology"/>
<dbReference type="PANTHER" id="PTHR10026">
    <property type="entry name" value="CYCLIN"/>
    <property type="match status" value="1"/>
</dbReference>
<keyword evidence="2" id="KW-0195">Cyclin</keyword>
<feature type="domain" description="Cyclin N-terminal" evidence="3">
    <location>
        <begin position="82"/>
        <end position="159"/>
    </location>
</feature>
<reference evidence="5" key="1">
    <citation type="journal article" date="2013" name="Genetics">
        <title>The draft genome and transcriptome of Panagrellus redivivus are shaped by the harsh demands of a free-living lifestyle.</title>
        <authorList>
            <person name="Srinivasan J."/>
            <person name="Dillman A.R."/>
            <person name="Macchietto M.G."/>
            <person name="Heikkinen L."/>
            <person name="Lakso M."/>
            <person name="Fracchia K.M."/>
            <person name="Antoshechkin I."/>
            <person name="Mortazavi A."/>
            <person name="Wong G."/>
            <person name="Sternberg P.W."/>
        </authorList>
    </citation>
    <scope>NUCLEOTIDE SEQUENCE [LARGE SCALE GENOMIC DNA]</scope>
    <source>
        <strain evidence="5">MT8872</strain>
    </source>
</reference>
<dbReference type="CDD" id="cd20524">
    <property type="entry name" value="CYCLIN_CCNH_rpt1"/>
    <property type="match status" value="1"/>
</dbReference>
<evidence type="ECO:0000313" key="6">
    <source>
        <dbReference type="WBParaSite" id="Pan_g19880.t1"/>
    </source>
</evidence>
<evidence type="ECO:0000313" key="5">
    <source>
        <dbReference type="Proteomes" id="UP000492821"/>
    </source>
</evidence>
<sequence>MYATSSHKRHWIFANPEALAEQRRLVNERFVSLRQPYIAEDDNFEGFPNSEEELVIVRVVSHTGVRFANEFKPTLPLPVRWIAFMYFKRFYTKVCSLQLNTAPKRMMMVCFFLAAKVYEFNISTSQFVSNLRSGDAASNADNILKLEPKLMEELNYELTVHTPYKAFEGHLLEMKARMSLLGFDLEQLRPHAMEFFEKAMIGDAMLLYAPTHIALAALKYALEKCDKSVEILKDFFYRFLDLDAFNSREEDREQVQKVLNHVGAICDMVLQQGKPIPANNETADIKRRIHDVYLFATKLDERLRNNPSAQQTEEGNDSDSD</sequence>
<dbReference type="WBParaSite" id="Pan_g19880.t1">
    <property type="protein sequence ID" value="Pan_g19880.t1"/>
    <property type="gene ID" value="Pan_g19880"/>
</dbReference>
<dbReference type="InterPro" id="IPR043198">
    <property type="entry name" value="Cyclin/Ssn8"/>
</dbReference>
<name>A0A7E4VG97_PANRE</name>
<dbReference type="AlphaFoldDB" id="A0A7E4VG97"/>
<dbReference type="InterPro" id="IPR036915">
    <property type="entry name" value="Cyclin-like_sf"/>
</dbReference>
<comment type="similarity">
    <text evidence="1">Belongs to the cyclin family. Cyclin C subfamily.</text>
</comment>
<dbReference type="InterPro" id="IPR006671">
    <property type="entry name" value="Cyclin_N"/>
</dbReference>
<evidence type="ECO:0000256" key="2">
    <source>
        <dbReference type="ARBA" id="ARBA00023127"/>
    </source>
</evidence>
<dbReference type="SUPFAM" id="SSF47954">
    <property type="entry name" value="Cyclin-like"/>
    <property type="match status" value="2"/>
</dbReference>
<dbReference type="CDD" id="cd20525">
    <property type="entry name" value="CYCLIN_CCNH_rpt2"/>
    <property type="match status" value="1"/>
</dbReference>
<reference evidence="6" key="2">
    <citation type="submission" date="2020-10" db="UniProtKB">
        <authorList>
            <consortium name="WormBaseParasite"/>
        </authorList>
    </citation>
    <scope>IDENTIFICATION</scope>
</reference>
<evidence type="ECO:0000256" key="1">
    <source>
        <dbReference type="ARBA" id="ARBA00008638"/>
    </source>
</evidence>
<dbReference type="Pfam" id="PF16899">
    <property type="entry name" value="Cyclin_C_2"/>
    <property type="match status" value="1"/>
</dbReference>
<dbReference type="InterPro" id="IPR031658">
    <property type="entry name" value="Cyclin_C_2"/>
</dbReference>
<evidence type="ECO:0000259" key="3">
    <source>
        <dbReference type="Pfam" id="PF00134"/>
    </source>
</evidence>